<accession>A0A164KXW0</accession>
<dbReference type="PANTHER" id="PTHR34846:SF5">
    <property type="entry name" value="CARBOXYMUCONOLACTONE DECARBOXYLASE-LIKE DOMAIN-CONTAINING PROTEIN"/>
    <property type="match status" value="1"/>
</dbReference>
<protein>
    <recommendedName>
        <fullName evidence="1">Carboxymuconolactone decarboxylase-like domain-containing protein</fullName>
    </recommendedName>
</protein>
<proteinExistence type="predicted"/>
<dbReference type="Gene3D" id="1.20.1290.10">
    <property type="entry name" value="AhpD-like"/>
    <property type="match status" value="1"/>
</dbReference>
<dbReference type="OrthoDB" id="4704294at2"/>
<evidence type="ECO:0000313" key="2">
    <source>
        <dbReference type="EMBL" id="KZM71836.1"/>
    </source>
</evidence>
<dbReference type="STRING" id="455432.AWN90_02965"/>
<dbReference type="SUPFAM" id="SSF69118">
    <property type="entry name" value="AhpD-like"/>
    <property type="match status" value="1"/>
</dbReference>
<reference evidence="2 3" key="1">
    <citation type="submission" date="2016-04" db="EMBL/GenBank/DDBJ databases">
        <authorList>
            <person name="Evans L.H."/>
            <person name="Alamgir A."/>
            <person name="Owens N."/>
            <person name="Weber N.D."/>
            <person name="Virtaneva K."/>
            <person name="Barbian K."/>
            <person name="Babar A."/>
            <person name="Rosenke K."/>
        </authorList>
    </citation>
    <scope>NUCLEOTIDE SEQUENCE [LARGE SCALE GENOMIC DNA]</scope>
    <source>
        <strain evidence="2 3">IFM 0406</strain>
    </source>
</reference>
<sequence length="195" mass="21514">MARIPYADPETLPEAARALIHERGDLNVYRMLANARKVFTGWMIAGRQHLTSDTFAPRLRELVILRCAYLLDAPYELAQHLSLAPRVGIGDAEIAALASENDVGAGEFSGTETAVLQLVTEMFTAADVSDATFAQVHEMLGDEGTVELIMLAGRYAGLALMLAVLRVDVDADARIVVPRNTLREAELQWYTRENW</sequence>
<dbReference type="EMBL" id="LWGR01000012">
    <property type="protein sequence ID" value="KZM71836.1"/>
    <property type="molecule type" value="Genomic_DNA"/>
</dbReference>
<dbReference type="InterPro" id="IPR029032">
    <property type="entry name" value="AhpD-like"/>
</dbReference>
<dbReference type="GO" id="GO:0051920">
    <property type="term" value="F:peroxiredoxin activity"/>
    <property type="evidence" value="ECO:0007669"/>
    <property type="project" value="InterPro"/>
</dbReference>
<dbReference type="RefSeq" id="WP_067584204.1">
    <property type="nucleotide sequence ID" value="NZ_JABMCZ010000003.1"/>
</dbReference>
<dbReference type="PANTHER" id="PTHR34846">
    <property type="entry name" value="4-CARBOXYMUCONOLACTONE DECARBOXYLASE FAMILY PROTEIN (AFU_ORTHOLOGUE AFUA_6G11590)"/>
    <property type="match status" value="1"/>
</dbReference>
<feature type="domain" description="Carboxymuconolactone decarboxylase-like" evidence="1">
    <location>
        <begin position="49"/>
        <end position="103"/>
    </location>
</feature>
<name>A0A164KXW0_9NOCA</name>
<organism evidence="2 3">
    <name type="scientific">Nocardia terpenica</name>
    <dbReference type="NCBI Taxonomy" id="455432"/>
    <lineage>
        <taxon>Bacteria</taxon>
        <taxon>Bacillati</taxon>
        <taxon>Actinomycetota</taxon>
        <taxon>Actinomycetes</taxon>
        <taxon>Mycobacteriales</taxon>
        <taxon>Nocardiaceae</taxon>
        <taxon>Nocardia</taxon>
    </lineage>
</organism>
<comment type="caution">
    <text evidence="2">The sequence shown here is derived from an EMBL/GenBank/DDBJ whole genome shotgun (WGS) entry which is preliminary data.</text>
</comment>
<dbReference type="Pfam" id="PF02627">
    <property type="entry name" value="CMD"/>
    <property type="match status" value="1"/>
</dbReference>
<dbReference type="InterPro" id="IPR003779">
    <property type="entry name" value="CMD-like"/>
</dbReference>
<dbReference type="Proteomes" id="UP000076512">
    <property type="component" value="Unassembled WGS sequence"/>
</dbReference>
<gene>
    <name evidence="2" type="ORF">AWN90_02965</name>
</gene>
<keyword evidence="3" id="KW-1185">Reference proteome</keyword>
<evidence type="ECO:0000313" key="3">
    <source>
        <dbReference type="Proteomes" id="UP000076512"/>
    </source>
</evidence>
<dbReference type="AlphaFoldDB" id="A0A164KXW0"/>
<evidence type="ECO:0000259" key="1">
    <source>
        <dbReference type="Pfam" id="PF02627"/>
    </source>
</evidence>